<evidence type="ECO:0000313" key="2">
    <source>
        <dbReference type="EMBL" id="OZG66561.1"/>
    </source>
</evidence>
<organism evidence="2 4">
    <name type="scientific">Bifidobacterium eulemuris</name>
    <dbReference type="NCBI Taxonomy" id="1765219"/>
    <lineage>
        <taxon>Bacteria</taxon>
        <taxon>Bacillati</taxon>
        <taxon>Actinomycetota</taxon>
        <taxon>Actinomycetes</taxon>
        <taxon>Bifidobacteriales</taxon>
        <taxon>Bifidobacteriaceae</taxon>
        <taxon>Bifidobacterium</taxon>
    </lineage>
</organism>
<evidence type="ECO:0008006" key="6">
    <source>
        <dbReference type="Google" id="ProtNLM"/>
    </source>
</evidence>
<name>A0A261G553_9BIFI</name>
<keyword evidence="1" id="KW-1133">Transmembrane helix</keyword>
<dbReference type="OrthoDB" id="9805749at2"/>
<dbReference type="EMBL" id="CP062938">
    <property type="protein sequence ID" value="QOL32645.1"/>
    <property type="molecule type" value="Genomic_DNA"/>
</dbReference>
<dbReference type="Proteomes" id="UP000593943">
    <property type="component" value="Chromosome"/>
</dbReference>
<evidence type="ECO:0000313" key="3">
    <source>
        <dbReference type="EMBL" id="QOL32645.1"/>
    </source>
</evidence>
<dbReference type="EMBL" id="MWWZ01000009">
    <property type="protein sequence ID" value="OZG66561.1"/>
    <property type="molecule type" value="Genomic_DNA"/>
</dbReference>
<gene>
    <name evidence="3" type="ORF">BE0216_09515</name>
    <name evidence="2" type="ORF">BEUL_1725</name>
</gene>
<keyword evidence="1" id="KW-0812">Transmembrane</keyword>
<reference evidence="2 4" key="1">
    <citation type="journal article" date="2017" name="BMC Genomics">
        <title>Comparative genomic and phylogenomic analyses of the Bifidobacteriaceae family.</title>
        <authorList>
            <person name="Lugli G.A."/>
            <person name="Milani C."/>
            <person name="Turroni F."/>
            <person name="Duranti S."/>
            <person name="Mancabelli L."/>
            <person name="Mangifesta M."/>
            <person name="Ferrario C."/>
            <person name="Modesto M."/>
            <person name="Mattarelli P."/>
            <person name="Jiri K."/>
            <person name="van Sinderen D."/>
            <person name="Ventura M."/>
        </authorList>
    </citation>
    <scope>NUCLEOTIDE SEQUENCE [LARGE SCALE GENOMIC DNA]</scope>
    <source>
        <strain evidence="2 4">DSM 100216</strain>
    </source>
</reference>
<proteinExistence type="predicted"/>
<evidence type="ECO:0000256" key="1">
    <source>
        <dbReference type="SAM" id="Phobius"/>
    </source>
</evidence>
<keyword evidence="1" id="KW-0472">Membrane</keyword>
<dbReference type="Proteomes" id="UP000216057">
    <property type="component" value="Unassembled WGS sequence"/>
</dbReference>
<feature type="transmembrane region" description="Helical" evidence="1">
    <location>
        <begin position="14"/>
        <end position="37"/>
    </location>
</feature>
<accession>A0A261G553</accession>
<protein>
    <recommendedName>
        <fullName evidence="6">Xanthine permease</fullName>
    </recommendedName>
</protein>
<evidence type="ECO:0000313" key="4">
    <source>
        <dbReference type="Proteomes" id="UP000216057"/>
    </source>
</evidence>
<dbReference type="RefSeq" id="WP_094637273.1">
    <property type="nucleotide sequence ID" value="NZ_CP062938.1"/>
</dbReference>
<keyword evidence="5" id="KW-1185">Reference proteome</keyword>
<evidence type="ECO:0000313" key="5">
    <source>
        <dbReference type="Proteomes" id="UP000593943"/>
    </source>
</evidence>
<dbReference type="AlphaFoldDB" id="A0A261G553"/>
<sequence>MGISSDVLQMFPDWVQYFLSSGTAVGALTAVVLNLLLPKPKQQEETEESDMVASVGAKTFSPASSGVASMPVAGVVAKEAL</sequence>
<reference evidence="3 5" key="2">
    <citation type="submission" date="2020-10" db="EMBL/GenBank/DDBJ databases">
        <title>Genome sequencing of Bifidobacterium eulemuris_DSMZ_100216.</title>
        <authorList>
            <person name="Kim J."/>
        </authorList>
    </citation>
    <scope>NUCLEOTIDE SEQUENCE [LARGE SCALE GENOMIC DNA]</scope>
    <source>
        <strain evidence="3 5">DSM 100216</strain>
    </source>
</reference>
<dbReference type="KEGG" id="beu:BE0216_09515"/>